<comment type="similarity">
    <text evidence="1">Belongs to the IAP family.</text>
</comment>
<keyword evidence="2" id="KW-0479">Metal-binding</keyword>
<dbReference type="Proteomes" id="UP001516464">
    <property type="component" value="Unassembled WGS sequence"/>
</dbReference>
<feature type="domain" description="RING-type" evidence="3">
    <location>
        <begin position="403"/>
        <end position="438"/>
    </location>
</feature>
<dbReference type="PROSITE" id="PS50143">
    <property type="entry name" value="BIR_REPEAT_2"/>
    <property type="match status" value="2"/>
</dbReference>
<name>A0ABQ7HX52_9MICR</name>
<dbReference type="Gene3D" id="1.10.1170.10">
    <property type="entry name" value="Inhibitor Of Apoptosis Protein (2mihbC-IAP-1), Chain A"/>
    <property type="match status" value="2"/>
</dbReference>
<dbReference type="PANTHER" id="PTHR10044:SF139">
    <property type="entry name" value="DEATH-ASSOCIATED INHIBITOR OF APOPTOSIS 2"/>
    <property type="match status" value="1"/>
</dbReference>
<accession>A0ABQ7HX52</accession>
<keyword evidence="2" id="KW-0862">Zinc</keyword>
<sequence>MICIEGDLKYEQERLETFIDWPVTEPSPQELATNGFFYLKKKLHCVCAFCYVLVTSWDDVIVDNDDDFEIEIVTLSPNELHKKISPKCSFINGFPVGNIPREFSSFLIAPKYINYINNQLQYNPHKSLPKGIFYHKIPHHIKYSTYEMRLMSFNDSWPLIKQPNPQELAEAGFYYKPPFRGDEVACFHCNKQFRNWKNGQDPWVEHGRWSPLCYFILIMKGNNFIKNITPPSSLRYPPKDYGNEILKDMINKLDILISLSKSGLKREFIKNILKERLKLTRGIPFDSYDTASKAVEKSLRYGGKGNNVRDKFYKRDNEKKKIEKAVNIASLTHNLICNTFSENEEIVTLIRTTNESSTTYRFSNSKNEPILNFTIENMKQEQQQPQPLFVRSNQNNKLFSILCNVCQDRERCILILPCQHFCICEFCLLKLMYCPICRNIISMITRVYFS</sequence>
<dbReference type="InterPro" id="IPR001841">
    <property type="entry name" value="Znf_RING"/>
</dbReference>
<evidence type="ECO:0000313" key="4">
    <source>
        <dbReference type="EMBL" id="KAF7682704.1"/>
    </source>
</evidence>
<dbReference type="PROSITE" id="PS50089">
    <property type="entry name" value="ZF_RING_2"/>
    <property type="match status" value="1"/>
</dbReference>
<evidence type="ECO:0000256" key="2">
    <source>
        <dbReference type="PROSITE-ProRule" id="PRU00175"/>
    </source>
</evidence>
<evidence type="ECO:0000259" key="3">
    <source>
        <dbReference type="PROSITE" id="PS50089"/>
    </source>
</evidence>
<reference evidence="4 5" key="1">
    <citation type="submission" date="2019-01" db="EMBL/GenBank/DDBJ databases">
        <title>Genomes sequencing and comparative genomics of infectious freshwater microsporidia, Cucumispora dikerogammari and Thelohania contejeani.</title>
        <authorList>
            <person name="Cormier A."/>
            <person name="Giraud I."/>
            <person name="Wattier R."/>
            <person name="Teixeira M."/>
            <person name="Grandjean F."/>
            <person name="Rigaud T."/>
            <person name="Cordaux R."/>
        </authorList>
    </citation>
    <scope>NUCLEOTIDE SEQUENCE [LARGE SCALE GENOMIC DNA]</scope>
    <source>
        <strain evidence="4">T1</strain>
        <tissue evidence="4">Spores</tissue>
    </source>
</reference>
<protein>
    <submittedName>
        <fullName evidence="4">Death-associated inhibitor of apoptosis 2</fullName>
    </submittedName>
</protein>
<dbReference type="CDD" id="cd00022">
    <property type="entry name" value="BIR"/>
    <property type="match status" value="2"/>
</dbReference>
<comment type="caution">
    <text evidence="4">The sequence shown here is derived from an EMBL/GenBank/DDBJ whole genome shotgun (WGS) entry which is preliminary data.</text>
</comment>
<proteinExistence type="inferred from homology"/>
<dbReference type="Gene3D" id="3.30.40.10">
    <property type="entry name" value="Zinc/RING finger domain, C3HC4 (zinc finger)"/>
    <property type="match status" value="1"/>
</dbReference>
<dbReference type="InterPro" id="IPR013083">
    <property type="entry name" value="Znf_RING/FYVE/PHD"/>
</dbReference>
<evidence type="ECO:0000313" key="5">
    <source>
        <dbReference type="Proteomes" id="UP001516464"/>
    </source>
</evidence>
<dbReference type="SUPFAM" id="SSF57924">
    <property type="entry name" value="Inhibitor of apoptosis (IAP) repeat"/>
    <property type="match status" value="2"/>
</dbReference>
<evidence type="ECO:0000256" key="1">
    <source>
        <dbReference type="ARBA" id="ARBA00006672"/>
    </source>
</evidence>
<dbReference type="SMART" id="SM00238">
    <property type="entry name" value="BIR"/>
    <property type="match status" value="2"/>
</dbReference>
<dbReference type="PANTHER" id="PTHR10044">
    <property type="entry name" value="INHIBITOR OF APOPTOSIS"/>
    <property type="match status" value="1"/>
</dbReference>
<dbReference type="InterPro" id="IPR050784">
    <property type="entry name" value="IAP"/>
</dbReference>
<dbReference type="EMBL" id="SBIQ01000197">
    <property type="protein sequence ID" value="KAF7682704.1"/>
    <property type="molecule type" value="Genomic_DNA"/>
</dbReference>
<gene>
    <name evidence="4" type="primary">Diap2</name>
    <name evidence="4" type="ORF">TCON_2070</name>
</gene>
<organism evidence="4 5">
    <name type="scientific">Astathelohania contejeani</name>
    <dbReference type="NCBI Taxonomy" id="164912"/>
    <lineage>
        <taxon>Eukaryota</taxon>
        <taxon>Fungi</taxon>
        <taxon>Fungi incertae sedis</taxon>
        <taxon>Microsporidia</taxon>
        <taxon>Astathelohaniidae</taxon>
        <taxon>Astathelohania</taxon>
    </lineage>
</organism>
<dbReference type="Pfam" id="PF00653">
    <property type="entry name" value="BIR"/>
    <property type="match status" value="2"/>
</dbReference>
<dbReference type="InterPro" id="IPR001370">
    <property type="entry name" value="BIR_rpt"/>
</dbReference>
<dbReference type="CDD" id="cd16649">
    <property type="entry name" value="mRING-HC-C3HC5_CGRF1-like"/>
    <property type="match status" value="1"/>
</dbReference>
<keyword evidence="2" id="KW-0863">Zinc-finger</keyword>
<dbReference type="Pfam" id="PF13920">
    <property type="entry name" value="zf-C3HC4_3"/>
    <property type="match status" value="1"/>
</dbReference>
<keyword evidence="5" id="KW-1185">Reference proteome</keyword>